<organism evidence="1 2">
    <name type="scientific">Psilocybe cf. subviscida</name>
    <dbReference type="NCBI Taxonomy" id="2480587"/>
    <lineage>
        <taxon>Eukaryota</taxon>
        <taxon>Fungi</taxon>
        <taxon>Dikarya</taxon>
        <taxon>Basidiomycota</taxon>
        <taxon>Agaricomycotina</taxon>
        <taxon>Agaricomycetes</taxon>
        <taxon>Agaricomycetidae</taxon>
        <taxon>Agaricales</taxon>
        <taxon>Agaricineae</taxon>
        <taxon>Strophariaceae</taxon>
        <taxon>Psilocybe</taxon>
    </lineage>
</organism>
<reference evidence="1 2" key="1">
    <citation type="journal article" date="2020" name="ISME J.">
        <title>Uncovering the hidden diversity of litter-decomposition mechanisms in mushroom-forming fungi.</title>
        <authorList>
            <person name="Floudas D."/>
            <person name="Bentzer J."/>
            <person name="Ahren D."/>
            <person name="Johansson T."/>
            <person name="Persson P."/>
            <person name="Tunlid A."/>
        </authorList>
    </citation>
    <scope>NUCLEOTIDE SEQUENCE [LARGE SCALE GENOMIC DNA]</scope>
    <source>
        <strain evidence="1 2">CBS 101986</strain>
    </source>
</reference>
<dbReference type="EMBL" id="JAACJJ010000015">
    <property type="protein sequence ID" value="KAF5325301.1"/>
    <property type="molecule type" value="Genomic_DNA"/>
</dbReference>
<protein>
    <submittedName>
        <fullName evidence="1">Uncharacterized protein</fullName>
    </submittedName>
</protein>
<proteinExistence type="predicted"/>
<keyword evidence="2" id="KW-1185">Reference proteome</keyword>
<name>A0A8H5F6B6_9AGAR</name>
<accession>A0A8H5F6B6</accession>
<evidence type="ECO:0000313" key="2">
    <source>
        <dbReference type="Proteomes" id="UP000567179"/>
    </source>
</evidence>
<dbReference type="AlphaFoldDB" id="A0A8H5F6B6"/>
<sequence length="110" mass="12967">MSVVTADDDFFFPIPANAILYHDEESLYDQRQVYCLATRLIFERQIRMRIGPIIDQAWPYPSPIFKNPMVPIQQVCQYVTCHILERQLREKFIARAFVYSGSPSPLTRQR</sequence>
<evidence type="ECO:0000313" key="1">
    <source>
        <dbReference type="EMBL" id="KAF5325301.1"/>
    </source>
</evidence>
<gene>
    <name evidence="1" type="ORF">D9619_009822</name>
</gene>
<dbReference type="Proteomes" id="UP000567179">
    <property type="component" value="Unassembled WGS sequence"/>
</dbReference>
<comment type="caution">
    <text evidence="1">The sequence shown here is derived from an EMBL/GenBank/DDBJ whole genome shotgun (WGS) entry which is preliminary data.</text>
</comment>